<evidence type="ECO:0000256" key="7">
    <source>
        <dbReference type="ARBA" id="ARBA00023136"/>
    </source>
</evidence>
<dbReference type="GO" id="GO:0005886">
    <property type="term" value="C:plasma membrane"/>
    <property type="evidence" value="ECO:0007669"/>
    <property type="project" value="UniProtKB-SubCell"/>
</dbReference>
<gene>
    <name evidence="11" type="primary">fliR</name>
    <name evidence="11" type="ORF">GCM10007877_04600</name>
</gene>
<feature type="transmembrane region" description="Helical" evidence="10">
    <location>
        <begin position="42"/>
        <end position="61"/>
    </location>
</feature>
<accession>A0AA37T6R0</accession>
<organism evidence="11 12">
    <name type="scientific">Marinibactrum halimedae</name>
    <dbReference type="NCBI Taxonomy" id="1444977"/>
    <lineage>
        <taxon>Bacteria</taxon>
        <taxon>Pseudomonadati</taxon>
        <taxon>Pseudomonadota</taxon>
        <taxon>Gammaproteobacteria</taxon>
        <taxon>Cellvibrionales</taxon>
        <taxon>Cellvibrionaceae</taxon>
        <taxon>Marinibactrum</taxon>
    </lineage>
</organism>
<dbReference type="EMBL" id="BSPD01000017">
    <property type="protein sequence ID" value="GLS24746.1"/>
    <property type="molecule type" value="Genomic_DNA"/>
</dbReference>
<evidence type="ECO:0000256" key="9">
    <source>
        <dbReference type="NCBIfam" id="TIGR01400"/>
    </source>
</evidence>
<evidence type="ECO:0000256" key="10">
    <source>
        <dbReference type="RuleBase" id="RU362071"/>
    </source>
</evidence>
<dbReference type="PRINTS" id="PR00953">
    <property type="entry name" value="TYPE3IMRPROT"/>
</dbReference>
<dbReference type="RefSeq" id="WP_232593736.1">
    <property type="nucleotide sequence ID" value="NZ_BSPD01000017.1"/>
</dbReference>
<feature type="transmembrane region" description="Helical" evidence="10">
    <location>
        <begin position="146"/>
        <end position="166"/>
    </location>
</feature>
<comment type="function">
    <text evidence="1 10">Role in flagellar biosynthesis.</text>
</comment>
<keyword evidence="6 10" id="KW-1133">Transmembrane helix</keyword>
<comment type="subcellular location">
    <subcellularLocation>
        <location evidence="10">Cell membrane</location>
        <topology evidence="10">Multi-pass membrane protein</topology>
    </subcellularLocation>
    <subcellularLocation>
        <location evidence="10">Bacterial flagellum basal body</location>
    </subcellularLocation>
</comment>
<keyword evidence="7 10" id="KW-0472">Membrane</keyword>
<evidence type="ECO:0000313" key="11">
    <source>
        <dbReference type="EMBL" id="GLS24746.1"/>
    </source>
</evidence>
<name>A0AA37T6R0_9GAMM</name>
<comment type="similarity">
    <text evidence="2 10">Belongs to the FliR/MopE/SpaR family.</text>
</comment>
<dbReference type="GO" id="GO:0006605">
    <property type="term" value="P:protein targeting"/>
    <property type="evidence" value="ECO:0007669"/>
    <property type="project" value="UniProtKB-UniRule"/>
</dbReference>
<evidence type="ECO:0000256" key="8">
    <source>
        <dbReference type="ARBA" id="ARBA00023143"/>
    </source>
</evidence>
<evidence type="ECO:0000256" key="5">
    <source>
        <dbReference type="ARBA" id="ARBA00022692"/>
    </source>
</evidence>
<keyword evidence="11" id="KW-0966">Cell projection</keyword>
<evidence type="ECO:0000256" key="3">
    <source>
        <dbReference type="ARBA" id="ARBA00021717"/>
    </source>
</evidence>
<dbReference type="GO" id="GO:0044780">
    <property type="term" value="P:bacterial-type flagellum assembly"/>
    <property type="evidence" value="ECO:0007669"/>
    <property type="project" value="UniProtKB-UniRule"/>
</dbReference>
<dbReference type="PANTHER" id="PTHR30065:SF8">
    <property type="entry name" value="FLAGELLAR BIOSYNTHETIC PROTEIN FLIR"/>
    <property type="match status" value="1"/>
</dbReference>
<reference evidence="11 12" key="1">
    <citation type="journal article" date="2014" name="Int. J. Syst. Evol. Microbiol.">
        <title>Complete genome sequence of Corynebacterium casei LMG S-19264T (=DSM 44701T), isolated from a smear-ripened cheese.</title>
        <authorList>
            <consortium name="US DOE Joint Genome Institute (JGI-PGF)"/>
            <person name="Walter F."/>
            <person name="Albersmeier A."/>
            <person name="Kalinowski J."/>
            <person name="Ruckert C."/>
        </authorList>
    </citation>
    <scope>NUCLEOTIDE SEQUENCE [LARGE SCALE GENOMIC DNA]</scope>
    <source>
        <strain evidence="11 12">NBRC 110095</strain>
    </source>
</reference>
<dbReference type="Proteomes" id="UP001156870">
    <property type="component" value="Unassembled WGS sequence"/>
</dbReference>
<evidence type="ECO:0000256" key="4">
    <source>
        <dbReference type="ARBA" id="ARBA00022475"/>
    </source>
</evidence>
<keyword evidence="8 10" id="KW-0975">Bacterial flagellum</keyword>
<evidence type="ECO:0000256" key="2">
    <source>
        <dbReference type="ARBA" id="ARBA00009772"/>
    </source>
</evidence>
<proteinExistence type="inferred from homology"/>
<dbReference type="AlphaFoldDB" id="A0AA37T6R0"/>
<keyword evidence="12" id="KW-1185">Reference proteome</keyword>
<dbReference type="GO" id="GO:0009425">
    <property type="term" value="C:bacterial-type flagellum basal body"/>
    <property type="evidence" value="ECO:0007669"/>
    <property type="project" value="UniProtKB-SubCell"/>
</dbReference>
<feature type="transmembrane region" description="Helical" evidence="10">
    <location>
        <begin position="67"/>
        <end position="88"/>
    </location>
</feature>
<keyword evidence="5 10" id="KW-0812">Transmembrane</keyword>
<dbReference type="Pfam" id="PF01311">
    <property type="entry name" value="Bac_export_1"/>
    <property type="match status" value="1"/>
</dbReference>
<feature type="transmembrane region" description="Helical" evidence="10">
    <location>
        <begin position="16"/>
        <end position="35"/>
    </location>
</feature>
<dbReference type="NCBIfam" id="TIGR01400">
    <property type="entry name" value="fliR"/>
    <property type="match status" value="1"/>
</dbReference>
<keyword evidence="4 10" id="KW-1003">Cell membrane</keyword>
<keyword evidence="11" id="KW-0282">Flagellum</keyword>
<dbReference type="InterPro" id="IPR002010">
    <property type="entry name" value="T3SS_IM_R"/>
</dbReference>
<evidence type="ECO:0000313" key="12">
    <source>
        <dbReference type="Proteomes" id="UP001156870"/>
    </source>
</evidence>
<dbReference type="PANTHER" id="PTHR30065">
    <property type="entry name" value="FLAGELLAR BIOSYNTHETIC PROTEIN FLIR"/>
    <property type="match status" value="1"/>
</dbReference>
<comment type="caution">
    <text evidence="11">The sequence shown here is derived from an EMBL/GenBank/DDBJ whole genome shotgun (WGS) entry which is preliminary data.</text>
</comment>
<feature type="transmembrane region" description="Helical" evidence="10">
    <location>
        <begin position="214"/>
        <end position="234"/>
    </location>
</feature>
<evidence type="ECO:0000256" key="1">
    <source>
        <dbReference type="ARBA" id="ARBA00002578"/>
    </source>
</evidence>
<evidence type="ECO:0000256" key="6">
    <source>
        <dbReference type="ARBA" id="ARBA00022989"/>
    </source>
</evidence>
<protein>
    <recommendedName>
        <fullName evidence="3 9">Flagellar biosynthetic protein FliR</fullName>
    </recommendedName>
</protein>
<sequence length="258" mass="28107">MVELSDLVIQNYVSQIVWPFIRIGSFLMAVPFFGARTISPRFRIAIAFPLAMSIGAVIPPVPNISPLSLEGFSITLSQVVIGGALGFIFQIYLQLFVLAGQIIAMKMGLGFASMNDPSNGVTVTVLSQFYLTLSTLLLLSINGHLLLIEMIALSFTTFPIGSAQFLPDDYFEIIKLASWMFAGGLVLSLPVVTAIMIVNLAFGVMSRAAPQMNVFAVGFPITLVFGMLLMWVGLTNFLPQFSAYTDDAFIFVRELISP</sequence>
<keyword evidence="11" id="KW-0969">Cilium</keyword>
<feature type="transmembrane region" description="Helical" evidence="10">
    <location>
        <begin position="178"/>
        <end position="202"/>
    </location>
</feature>
<dbReference type="InterPro" id="IPR006303">
    <property type="entry name" value="FliR"/>
</dbReference>